<dbReference type="EMBL" id="CM056815">
    <property type="protein sequence ID" value="KAJ8629307.1"/>
    <property type="molecule type" value="Genomic_DNA"/>
</dbReference>
<sequence>MGRSLISILFKSMLIQTRKSVRSRILGEESRAKTVAPKGVFLFHCSTFRCTRNRPSVVWSTELTAQIVLSSGQICIVFLLLKDKHL</sequence>
<reference evidence="1 2" key="1">
    <citation type="journal article" date="2022" name="Hortic Res">
        <title>A haplotype resolved chromosomal level avocado genome allows analysis of novel avocado genes.</title>
        <authorList>
            <person name="Nath O."/>
            <person name="Fletcher S.J."/>
            <person name="Hayward A."/>
            <person name="Shaw L.M."/>
            <person name="Masouleh A.K."/>
            <person name="Furtado A."/>
            <person name="Henry R.J."/>
            <person name="Mitter N."/>
        </authorList>
    </citation>
    <scope>NUCLEOTIDE SEQUENCE [LARGE SCALE GENOMIC DNA]</scope>
    <source>
        <strain evidence="2">cv. Hass</strain>
    </source>
</reference>
<organism evidence="1 2">
    <name type="scientific">Persea americana</name>
    <name type="common">Avocado</name>
    <dbReference type="NCBI Taxonomy" id="3435"/>
    <lineage>
        <taxon>Eukaryota</taxon>
        <taxon>Viridiplantae</taxon>
        <taxon>Streptophyta</taxon>
        <taxon>Embryophyta</taxon>
        <taxon>Tracheophyta</taxon>
        <taxon>Spermatophyta</taxon>
        <taxon>Magnoliopsida</taxon>
        <taxon>Magnoliidae</taxon>
        <taxon>Laurales</taxon>
        <taxon>Lauraceae</taxon>
        <taxon>Persea</taxon>
    </lineage>
</organism>
<protein>
    <submittedName>
        <fullName evidence="1">Uncharacterized protein</fullName>
    </submittedName>
</protein>
<evidence type="ECO:0000313" key="1">
    <source>
        <dbReference type="EMBL" id="KAJ8629307.1"/>
    </source>
</evidence>
<proteinExistence type="predicted"/>
<accession>A0ACC2L770</accession>
<evidence type="ECO:0000313" key="2">
    <source>
        <dbReference type="Proteomes" id="UP001234297"/>
    </source>
</evidence>
<name>A0ACC2L770_PERAE</name>
<comment type="caution">
    <text evidence="1">The sequence shown here is derived from an EMBL/GenBank/DDBJ whole genome shotgun (WGS) entry which is preliminary data.</text>
</comment>
<gene>
    <name evidence="1" type="ORF">MRB53_022630</name>
</gene>
<dbReference type="Proteomes" id="UP001234297">
    <property type="component" value="Chromosome 7"/>
</dbReference>
<keyword evidence="2" id="KW-1185">Reference proteome</keyword>